<reference evidence="2 3" key="1">
    <citation type="submission" date="2020-07" db="EMBL/GenBank/DDBJ databases">
        <title>Comparative genomics of pyrophilous fungi reveals a link between fire events and developmental genes.</title>
        <authorList>
            <consortium name="DOE Joint Genome Institute"/>
            <person name="Steindorff A.S."/>
            <person name="Carver A."/>
            <person name="Calhoun S."/>
            <person name="Stillman K."/>
            <person name="Liu H."/>
            <person name="Lipzen A."/>
            <person name="Pangilinan J."/>
            <person name="Labutti K."/>
            <person name="Bruns T.D."/>
            <person name="Grigoriev I.V."/>
        </authorList>
    </citation>
    <scope>NUCLEOTIDE SEQUENCE [LARGE SCALE GENOMIC DNA]</scope>
    <source>
        <strain evidence="2 3">CBS 144469</strain>
    </source>
</reference>
<dbReference type="OrthoDB" id="10306949at2759"/>
<dbReference type="AlphaFoldDB" id="A0A8H6M7T4"/>
<feature type="compositionally biased region" description="Low complexity" evidence="1">
    <location>
        <begin position="82"/>
        <end position="97"/>
    </location>
</feature>
<organism evidence="2 3">
    <name type="scientific">Ephemerocybe angulata</name>
    <dbReference type="NCBI Taxonomy" id="980116"/>
    <lineage>
        <taxon>Eukaryota</taxon>
        <taxon>Fungi</taxon>
        <taxon>Dikarya</taxon>
        <taxon>Basidiomycota</taxon>
        <taxon>Agaricomycotina</taxon>
        <taxon>Agaricomycetes</taxon>
        <taxon>Agaricomycetidae</taxon>
        <taxon>Agaricales</taxon>
        <taxon>Agaricineae</taxon>
        <taxon>Psathyrellaceae</taxon>
        <taxon>Ephemerocybe</taxon>
    </lineage>
</organism>
<feature type="compositionally biased region" description="Low complexity" evidence="1">
    <location>
        <begin position="1"/>
        <end position="18"/>
    </location>
</feature>
<feature type="region of interest" description="Disordered" evidence="1">
    <location>
        <begin position="80"/>
        <end position="123"/>
    </location>
</feature>
<protein>
    <submittedName>
        <fullName evidence="2">Uncharacterized protein</fullName>
    </submittedName>
</protein>
<sequence>MLGSWTPSFSTASPSSASNLRQEKHSDPQMKPTRFGQPSRRKQSFLCDSTNTAHSHVSADGFPVPVQSSDALLKYGVAQLQSSRTPPSRSLSSPNPSVAQLHFSRPPPPRSLSSPNPSIYPTKRTRFEENGEIHEVDEEPLEKSDCMQRRLGNVTVNAHGPGYPAHAMPGWNLTVDPLGMAYGFDHLAGLPLNGNMPWTGGPWYGSAVMTPQSGY</sequence>
<proteinExistence type="predicted"/>
<evidence type="ECO:0000313" key="3">
    <source>
        <dbReference type="Proteomes" id="UP000521943"/>
    </source>
</evidence>
<name>A0A8H6M7T4_9AGAR</name>
<dbReference type="Proteomes" id="UP000521943">
    <property type="component" value="Unassembled WGS sequence"/>
</dbReference>
<keyword evidence="3" id="KW-1185">Reference proteome</keyword>
<comment type="caution">
    <text evidence="2">The sequence shown here is derived from an EMBL/GenBank/DDBJ whole genome shotgun (WGS) entry which is preliminary data.</text>
</comment>
<dbReference type="EMBL" id="JACGCI010000027">
    <property type="protein sequence ID" value="KAF6756169.1"/>
    <property type="molecule type" value="Genomic_DNA"/>
</dbReference>
<evidence type="ECO:0000256" key="1">
    <source>
        <dbReference type="SAM" id="MobiDB-lite"/>
    </source>
</evidence>
<feature type="region of interest" description="Disordered" evidence="1">
    <location>
        <begin position="1"/>
        <end position="64"/>
    </location>
</feature>
<gene>
    <name evidence="2" type="ORF">DFP72DRAFT_1066981</name>
</gene>
<feature type="compositionally biased region" description="Polar residues" evidence="1">
    <location>
        <begin position="46"/>
        <end position="55"/>
    </location>
</feature>
<accession>A0A8H6M7T4</accession>
<evidence type="ECO:0000313" key="2">
    <source>
        <dbReference type="EMBL" id="KAF6756169.1"/>
    </source>
</evidence>